<dbReference type="EMBL" id="LGEM01000003">
    <property type="protein sequence ID" value="KUP98641.1"/>
    <property type="molecule type" value="Genomic_DNA"/>
</dbReference>
<keyword evidence="9" id="KW-1185">Reference proteome</keyword>
<evidence type="ECO:0000256" key="1">
    <source>
        <dbReference type="ARBA" id="ARBA00004651"/>
    </source>
</evidence>
<dbReference type="AlphaFoldDB" id="A0A147KN13"/>
<dbReference type="InterPro" id="IPR003838">
    <property type="entry name" value="ABC3_permease_C"/>
</dbReference>
<feature type="transmembrane region" description="Helical" evidence="6">
    <location>
        <begin position="45"/>
        <end position="65"/>
    </location>
</feature>
<accession>A0A147KN13</accession>
<protein>
    <recommendedName>
        <fullName evidence="7">ABC3 transporter permease C-terminal domain-containing protein</fullName>
    </recommendedName>
</protein>
<evidence type="ECO:0000313" key="9">
    <source>
        <dbReference type="Proteomes" id="UP000074382"/>
    </source>
</evidence>
<organism evidence="8 9">
    <name type="scientific">Thermobifida cellulosilytica TB100</name>
    <dbReference type="NCBI Taxonomy" id="665004"/>
    <lineage>
        <taxon>Bacteria</taxon>
        <taxon>Bacillati</taxon>
        <taxon>Actinomycetota</taxon>
        <taxon>Actinomycetes</taxon>
        <taxon>Streptosporangiales</taxon>
        <taxon>Nocardiopsidaceae</taxon>
        <taxon>Thermobifida</taxon>
    </lineage>
</organism>
<keyword evidence="3 6" id="KW-0812">Transmembrane</keyword>
<keyword evidence="2" id="KW-1003">Cell membrane</keyword>
<dbReference type="Pfam" id="PF02687">
    <property type="entry name" value="FtsX"/>
    <property type="match status" value="1"/>
</dbReference>
<evidence type="ECO:0000256" key="5">
    <source>
        <dbReference type="ARBA" id="ARBA00023136"/>
    </source>
</evidence>
<proteinExistence type="predicted"/>
<dbReference type="Proteomes" id="UP000074382">
    <property type="component" value="Unassembled WGS sequence"/>
</dbReference>
<evidence type="ECO:0000256" key="2">
    <source>
        <dbReference type="ARBA" id="ARBA00022475"/>
    </source>
</evidence>
<evidence type="ECO:0000256" key="6">
    <source>
        <dbReference type="SAM" id="Phobius"/>
    </source>
</evidence>
<feature type="transmembrane region" description="Helical" evidence="6">
    <location>
        <begin position="85"/>
        <end position="107"/>
    </location>
</feature>
<comment type="subcellular location">
    <subcellularLocation>
        <location evidence="1">Cell membrane</location>
        <topology evidence="1">Multi-pass membrane protein</topology>
    </subcellularLocation>
</comment>
<evidence type="ECO:0000259" key="7">
    <source>
        <dbReference type="Pfam" id="PF02687"/>
    </source>
</evidence>
<evidence type="ECO:0000313" key="8">
    <source>
        <dbReference type="EMBL" id="KUP98641.1"/>
    </source>
</evidence>
<evidence type="ECO:0000256" key="4">
    <source>
        <dbReference type="ARBA" id="ARBA00022989"/>
    </source>
</evidence>
<evidence type="ECO:0000256" key="3">
    <source>
        <dbReference type="ARBA" id="ARBA00022692"/>
    </source>
</evidence>
<dbReference type="PATRIC" id="fig|665004.4.peg.1952"/>
<gene>
    <name evidence="8" type="ORF">AC529_00550</name>
</gene>
<dbReference type="RefSeq" id="WP_332307049.1">
    <property type="nucleotide sequence ID" value="NZ_KQ950181.1"/>
</dbReference>
<dbReference type="GO" id="GO:0005886">
    <property type="term" value="C:plasma membrane"/>
    <property type="evidence" value="ECO:0007669"/>
    <property type="project" value="UniProtKB-SubCell"/>
</dbReference>
<reference evidence="9" key="1">
    <citation type="journal article" date="2017" name="Acta Aliment.">
        <title>Plant polysaccharide degrading enzyme system of Thermpbifida cellulosilytica TB100 revealed by de novo genome project data.</title>
        <authorList>
            <person name="Toth A."/>
            <person name="Baka E."/>
            <person name="Luzics S."/>
            <person name="Bata-Vidacs I."/>
            <person name="Nagy I."/>
            <person name="Balint B."/>
            <person name="Herceg R."/>
            <person name="Olasz F."/>
            <person name="Wilk T."/>
            <person name="Nagy T."/>
            <person name="Kriszt B."/>
            <person name="Nagy I."/>
            <person name="Kukolya J."/>
        </authorList>
    </citation>
    <scope>NUCLEOTIDE SEQUENCE [LARGE SCALE GENOMIC DNA]</scope>
    <source>
        <strain evidence="9">TB100</strain>
    </source>
</reference>
<feature type="non-terminal residue" evidence="8">
    <location>
        <position position="1"/>
    </location>
</feature>
<comment type="caution">
    <text evidence="8">The sequence shown here is derived from an EMBL/GenBank/DDBJ whole genome shotgun (WGS) entry which is preliminary data.</text>
</comment>
<keyword evidence="4 6" id="KW-1133">Transmembrane helix</keyword>
<feature type="domain" description="ABC3 transporter permease C-terminal" evidence="7">
    <location>
        <begin position="5"/>
        <end position="112"/>
    </location>
</feature>
<keyword evidence="5 6" id="KW-0472">Membrane</keyword>
<sequence>IGVFLVLGAANSVSVAQFDRRNEFRGMRLLGFTWRQIHRTVTAETVLTVTLAFGVAVLVVLWIAVLTALRSGAAALSLLPQLLPVASVAALGGVALLLSTVGTLGTVRGIRRGR</sequence>
<name>A0A147KN13_THECS</name>